<accession>A0A0D8GTU7</accession>
<reference evidence="2" key="2">
    <citation type="submission" date="2019-07" db="EMBL/GenBank/DDBJ databases">
        <title>Biological characteristics of mucoid Acinetobacter baumannii from a general hospital in China.</title>
        <authorList>
            <person name="Hua X."/>
            <person name="Yu Y."/>
        </authorList>
    </citation>
    <scope>NUCLEOTIDE SEQUENCE</scope>
    <source>
        <strain evidence="2">N8</strain>
    </source>
</reference>
<protein>
    <submittedName>
        <fullName evidence="3">Uncharacterized protein</fullName>
    </submittedName>
</protein>
<dbReference type="RefSeq" id="WP_000003535.1">
    <property type="nucleotide sequence ID" value="NZ_AP024415.1"/>
</dbReference>
<dbReference type="OrthoDB" id="9148199at2"/>
<evidence type="ECO:0000313" key="1">
    <source>
        <dbReference type="EMBL" id="MBD0219987.1"/>
    </source>
</evidence>
<evidence type="ECO:0000313" key="4">
    <source>
        <dbReference type="EMBL" id="PRN35297.1"/>
    </source>
</evidence>
<sequence length="480" mass="55759">MSEQQLRKVKGIWCKFNNQNRMSTVTLDEMRICCIKRGVEIIEIEECTFGFNQSIPAIKITVANNLTALLPRQKLFDIQIYKNNILPFKKEEEFWHKVDWFPPVFMNMEMINEGFKVTNLKIGYQDYFNKTQLQERFSEFFPTVYNLSNIIPITIQTLPKSISISKHVPVIRESILAFYSGMRVTSVASLIPIVEDILNSIIEDADEDLKLKDKVQRCIARARENITSDHILGADWIPDEYIEIDVLKVMNERIRIIELIGDWLINSFYEKTNKYQNSSGFNRHFFAHAKSEIWQNPSNFFRAMGLIQALAFVECFAMKQSKLSIFAPLPDQRSKSFHIEVLACLNSQHTKNIFLQQIQINNNLPFNVIVSDDGWLRKSALLSSQMNDDIVKRLRNTGWQCHSFSEPEKEGEFITIQAFKNGRNIKIALLYCCDTCNKIYKELEKTCDYILYLGPPYKQSSYAQGVQKHVGPLNAWLVPN</sequence>
<dbReference type="EMBL" id="WPIP01000228">
    <property type="protein sequence ID" value="MVM93534.1"/>
    <property type="molecule type" value="Genomic_DNA"/>
</dbReference>
<reference evidence="3 6" key="3">
    <citation type="submission" date="2019-11" db="EMBL/GenBank/DDBJ databases">
        <title>Multidrug-resistant Acinetobacter baumannii moving toward extensively drug-resistant over fifteen years in South of Brazil.</title>
        <authorList>
            <person name="Fedrigo N.H."/>
            <person name="Cerdeira L."/>
            <person name="Fuga B."/>
            <person name="Marini P.V.B."/>
            <person name="Shinohara D.R."/>
            <person name="Carrara-Marroni F.E."/>
            <person name="Lincopan N."/>
            <person name="Tognim M.C.B."/>
        </authorList>
    </citation>
    <scope>NUCLEOTIDE SEQUENCE [LARGE SCALE GENOMIC DNA]</scope>
    <source>
        <strain evidence="3 6">Ac576</strain>
    </source>
</reference>
<evidence type="ECO:0000313" key="3">
    <source>
        <dbReference type="EMBL" id="MVM93534.1"/>
    </source>
</evidence>
<evidence type="ECO:0000313" key="6">
    <source>
        <dbReference type="Proteomes" id="UP000439424"/>
    </source>
</evidence>
<dbReference type="Proteomes" id="UP000237823">
    <property type="component" value="Unassembled WGS sequence"/>
</dbReference>
<dbReference type="OMA" id="NCDRESA"/>
<comment type="caution">
    <text evidence="3">The sequence shown here is derived from an EMBL/GenBank/DDBJ whole genome shotgun (WGS) entry which is preliminary data.</text>
</comment>
<name>A0A0D8GTU7_ACIBA</name>
<dbReference type="EMBL" id="NEPB01000013">
    <property type="protein sequence ID" value="PRN35297.1"/>
    <property type="molecule type" value="Genomic_DNA"/>
</dbReference>
<dbReference type="EMBL" id="JACSVK010000017">
    <property type="protein sequence ID" value="MBD0219987.1"/>
    <property type="molecule type" value="Genomic_DNA"/>
</dbReference>
<evidence type="ECO:0000313" key="2">
    <source>
        <dbReference type="EMBL" id="MDR8429939.1"/>
    </source>
</evidence>
<dbReference type="EMBL" id="VMAF01000002">
    <property type="protein sequence ID" value="MDR8429939.1"/>
    <property type="molecule type" value="Genomic_DNA"/>
</dbReference>
<organism evidence="3 6">
    <name type="scientific">Acinetobacter baumannii</name>
    <dbReference type="NCBI Taxonomy" id="470"/>
    <lineage>
        <taxon>Bacteria</taxon>
        <taxon>Pseudomonadati</taxon>
        <taxon>Pseudomonadota</taxon>
        <taxon>Gammaproteobacteria</taxon>
        <taxon>Moraxellales</taxon>
        <taxon>Moraxellaceae</taxon>
        <taxon>Acinetobacter</taxon>
        <taxon>Acinetobacter calcoaceticus/baumannii complex</taxon>
    </lineage>
</organism>
<gene>
    <name evidence="4" type="ORF">B9W25_08225</name>
    <name evidence="2" type="ORF">FPK63_02350</name>
    <name evidence="3" type="ORF">GNY86_18530</name>
    <name evidence="1" type="ORF">IAG11_08785</name>
</gene>
<reference evidence="1" key="4">
    <citation type="submission" date="2020-08" db="EMBL/GenBank/DDBJ databases">
        <title>Diversity of carbapenem-resistant Acinetobacter baumannii and bacteriophage-mediated spread of the Oxa23 carbapenemase.</title>
        <authorList>
            <person name="Abouelfetouh A."/>
            <person name="Mattock J."/>
            <person name="Turner D."/>
            <person name="Li E."/>
            <person name="Evans B.A."/>
        </authorList>
    </citation>
    <scope>NUCLEOTIDE SEQUENCE</scope>
    <source>
        <strain evidence="1">A86</strain>
    </source>
</reference>
<proteinExistence type="predicted"/>
<dbReference type="KEGG" id="abw:BL01_00380"/>
<dbReference type="Proteomes" id="UP000439424">
    <property type="component" value="Unassembled WGS sequence"/>
</dbReference>
<evidence type="ECO:0000313" key="5">
    <source>
        <dbReference type="Proteomes" id="UP000237823"/>
    </source>
</evidence>
<reference evidence="4 5" key="1">
    <citation type="submission" date="2017-04" db="EMBL/GenBank/DDBJ databases">
        <title>Comparison of Acinetobacter baumannii whole genome sequences from two major hospitals in Kuwait.</title>
        <authorList>
            <person name="Nasser K."/>
            <person name="Habibi N."/>
            <person name="Khan M.W."/>
            <person name="Purohit P."/>
            <person name="Al-Obaid I."/>
            <person name="Dhar R."/>
            <person name="Al-Fouzan W."/>
            <person name="Mustafa A.S."/>
        </authorList>
    </citation>
    <scope>NUCLEOTIDE SEQUENCE [LARGE SCALE GENOMIC DNA]</scope>
    <source>
        <strain evidence="4 5">KUFAR57</strain>
    </source>
</reference>
<dbReference type="Proteomes" id="UP000634608">
    <property type="component" value="Unassembled WGS sequence"/>
</dbReference>
<dbReference type="AlphaFoldDB" id="A0A0D8GTU7"/>